<accession>A0A0F9WDZ6</accession>
<sequence length="97" mass="11229">MRRIQSQYDAEIQKLEDSIYGLRQKLSELLQKKAEELCEFRVGDKVTDRSGRIGEVVNISAGYAGSPRFNVRLYKKDGRLGQRRTLAYSFDGWEKPN</sequence>
<dbReference type="EMBL" id="LAZR01000295">
    <property type="protein sequence ID" value="KKN76458.1"/>
    <property type="molecule type" value="Genomic_DNA"/>
</dbReference>
<dbReference type="AlphaFoldDB" id="A0A0F9WDZ6"/>
<protein>
    <submittedName>
        <fullName evidence="1">Uncharacterized protein</fullName>
    </submittedName>
</protein>
<organism evidence="1">
    <name type="scientific">marine sediment metagenome</name>
    <dbReference type="NCBI Taxonomy" id="412755"/>
    <lineage>
        <taxon>unclassified sequences</taxon>
        <taxon>metagenomes</taxon>
        <taxon>ecological metagenomes</taxon>
    </lineage>
</organism>
<reference evidence="1" key="1">
    <citation type="journal article" date="2015" name="Nature">
        <title>Complex archaea that bridge the gap between prokaryotes and eukaryotes.</title>
        <authorList>
            <person name="Spang A."/>
            <person name="Saw J.H."/>
            <person name="Jorgensen S.L."/>
            <person name="Zaremba-Niedzwiedzka K."/>
            <person name="Martijn J."/>
            <person name="Lind A.E."/>
            <person name="van Eijk R."/>
            <person name="Schleper C."/>
            <person name="Guy L."/>
            <person name="Ettema T.J."/>
        </authorList>
    </citation>
    <scope>NUCLEOTIDE SEQUENCE</scope>
</reference>
<comment type="caution">
    <text evidence="1">The sequence shown here is derived from an EMBL/GenBank/DDBJ whole genome shotgun (WGS) entry which is preliminary data.</text>
</comment>
<evidence type="ECO:0000313" key="1">
    <source>
        <dbReference type="EMBL" id="KKN76458.1"/>
    </source>
</evidence>
<gene>
    <name evidence="1" type="ORF">LCGC14_0369670</name>
</gene>
<name>A0A0F9WDZ6_9ZZZZ</name>
<proteinExistence type="predicted"/>